<dbReference type="Proteomes" id="UP001056120">
    <property type="component" value="Linkage Group LG13"/>
</dbReference>
<comment type="caution">
    <text evidence="1">The sequence shown here is derived from an EMBL/GenBank/DDBJ whole genome shotgun (WGS) entry which is preliminary data.</text>
</comment>
<organism evidence="1 2">
    <name type="scientific">Smallanthus sonchifolius</name>
    <dbReference type="NCBI Taxonomy" id="185202"/>
    <lineage>
        <taxon>Eukaryota</taxon>
        <taxon>Viridiplantae</taxon>
        <taxon>Streptophyta</taxon>
        <taxon>Embryophyta</taxon>
        <taxon>Tracheophyta</taxon>
        <taxon>Spermatophyta</taxon>
        <taxon>Magnoliopsida</taxon>
        <taxon>eudicotyledons</taxon>
        <taxon>Gunneridae</taxon>
        <taxon>Pentapetalae</taxon>
        <taxon>asterids</taxon>
        <taxon>campanulids</taxon>
        <taxon>Asterales</taxon>
        <taxon>Asteraceae</taxon>
        <taxon>Asteroideae</taxon>
        <taxon>Heliantheae alliance</taxon>
        <taxon>Millerieae</taxon>
        <taxon>Smallanthus</taxon>
    </lineage>
</organism>
<keyword evidence="2" id="KW-1185">Reference proteome</keyword>
<dbReference type="EMBL" id="CM042030">
    <property type="protein sequence ID" value="KAI3786749.1"/>
    <property type="molecule type" value="Genomic_DNA"/>
</dbReference>
<gene>
    <name evidence="1" type="ORF">L1987_40678</name>
</gene>
<evidence type="ECO:0000313" key="2">
    <source>
        <dbReference type="Proteomes" id="UP001056120"/>
    </source>
</evidence>
<evidence type="ECO:0000313" key="1">
    <source>
        <dbReference type="EMBL" id="KAI3786749.1"/>
    </source>
</evidence>
<proteinExistence type="predicted"/>
<name>A0ACB9GTB1_9ASTR</name>
<reference evidence="1 2" key="2">
    <citation type="journal article" date="2022" name="Mol. Ecol. Resour.">
        <title>The genomes of chicory, endive, great burdock and yacon provide insights into Asteraceae paleo-polyploidization history and plant inulin production.</title>
        <authorList>
            <person name="Fan W."/>
            <person name="Wang S."/>
            <person name="Wang H."/>
            <person name="Wang A."/>
            <person name="Jiang F."/>
            <person name="Liu H."/>
            <person name="Zhao H."/>
            <person name="Xu D."/>
            <person name="Zhang Y."/>
        </authorList>
    </citation>
    <scope>NUCLEOTIDE SEQUENCE [LARGE SCALE GENOMIC DNA]</scope>
    <source>
        <strain evidence="2">cv. Yunnan</strain>
        <tissue evidence="1">Leaves</tissue>
    </source>
</reference>
<sequence length="106" mass="12598">MIHMLDRYQRLSGNKLHLKGEDITSLNYEELIAYEDALENGLTNIREKKDEIPKIMRKHEQALEEENKHLMYLVQQGEMAAMGDYQAHEPFSFRVQPMKPNLHERM</sequence>
<protein>
    <submittedName>
        <fullName evidence="1">Uncharacterized protein</fullName>
    </submittedName>
</protein>
<reference evidence="2" key="1">
    <citation type="journal article" date="2022" name="Mol. Ecol. Resour.">
        <title>The genomes of chicory, endive, great burdock and yacon provide insights into Asteraceae palaeo-polyploidization history and plant inulin production.</title>
        <authorList>
            <person name="Fan W."/>
            <person name="Wang S."/>
            <person name="Wang H."/>
            <person name="Wang A."/>
            <person name="Jiang F."/>
            <person name="Liu H."/>
            <person name="Zhao H."/>
            <person name="Xu D."/>
            <person name="Zhang Y."/>
        </authorList>
    </citation>
    <scope>NUCLEOTIDE SEQUENCE [LARGE SCALE GENOMIC DNA]</scope>
    <source>
        <strain evidence="2">cv. Yunnan</strain>
    </source>
</reference>
<accession>A0ACB9GTB1</accession>